<organism evidence="1 2">
    <name type="scientific">Dulcicalothrix desertica PCC 7102</name>
    <dbReference type="NCBI Taxonomy" id="232991"/>
    <lineage>
        <taxon>Bacteria</taxon>
        <taxon>Bacillati</taxon>
        <taxon>Cyanobacteriota</taxon>
        <taxon>Cyanophyceae</taxon>
        <taxon>Nostocales</taxon>
        <taxon>Calotrichaceae</taxon>
        <taxon>Dulcicalothrix</taxon>
    </lineage>
</organism>
<reference evidence="1" key="2">
    <citation type="journal article" date="2019" name="Genome Biol. Evol.">
        <title>Day and night: Metabolic profiles and evolutionary relationships of six axenic non-marine cyanobacteria.</title>
        <authorList>
            <person name="Will S.E."/>
            <person name="Henke P."/>
            <person name="Boedeker C."/>
            <person name="Huang S."/>
            <person name="Brinkmann H."/>
            <person name="Rohde M."/>
            <person name="Jarek M."/>
            <person name="Friedl T."/>
            <person name="Seufert S."/>
            <person name="Schumacher M."/>
            <person name="Overmann J."/>
            <person name="Neumann-Schaal M."/>
            <person name="Petersen J."/>
        </authorList>
    </citation>
    <scope>NUCLEOTIDE SEQUENCE [LARGE SCALE GENOMIC DNA]</scope>
    <source>
        <strain evidence="1">PCC 7102</strain>
    </source>
</reference>
<evidence type="ECO:0000313" key="1">
    <source>
        <dbReference type="EMBL" id="RUT03998.1"/>
    </source>
</evidence>
<name>A0A433VD47_9CYAN</name>
<accession>A0A433VD47</accession>
<dbReference type="Proteomes" id="UP000271624">
    <property type="component" value="Unassembled WGS sequence"/>
</dbReference>
<protein>
    <submittedName>
        <fullName evidence="1">Uncharacterized protein</fullName>
    </submittedName>
</protein>
<proteinExistence type="predicted"/>
<dbReference type="OrthoDB" id="583485at2"/>
<dbReference type="EMBL" id="RSCL01000012">
    <property type="protein sequence ID" value="RUT03998.1"/>
    <property type="molecule type" value="Genomic_DNA"/>
</dbReference>
<comment type="caution">
    <text evidence="1">The sequence shown here is derived from an EMBL/GenBank/DDBJ whole genome shotgun (WGS) entry which is preliminary data.</text>
</comment>
<sequence>MTSDSLLQFLPVILETKPELFSTDDLQDLLETLAPLESNPPDDADEILRDWCKARRPIRDALRNFSSDRAEVKKVKPSQANQNQRTSNFFQELSQQVKEKLANVNQNQGSK</sequence>
<dbReference type="AlphaFoldDB" id="A0A433VD47"/>
<keyword evidence="2" id="KW-1185">Reference proteome</keyword>
<evidence type="ECO:0000313" key="2">
    <source>
        <dbReference type="Proteomes" id="UP000271624"/>
    </source>
</evidence>
<reference evidence="1" key="1">
    <citation type="submission" date="2018-12" db="EMBL/GenBank/DDBJ databases">
        <authorList>
            <person name="Will S."/>
            <person name="Neumann-Schaal M."/>
            <person name="Henke P."/>
        </authorList>
    </citation>
    <scope>NUCLEOTIDE SEQUENCE</scope>
    <source>
        <strain evidence="1">PCC 7102</strain>
    </source>
</reference>
<gene>
    <name evidence="1" type="ORF">DSM106972_049120</name>
</gene>
<dbReference type="RefSeq" id="WP_127083253.1">
    <property type="nucleotide sequence ID" value="NZ_RSCL01000012.1"/>
</dbReference>